<dbReference type="AlphaFoldDB" id="A0A0J9X4S9"/>
<dbReference type="Pfam" id="PF11927">
    <property type="entry name" value="HODM_asu-like"/>
    <property type="match status" value="1"/>
</dbReference>
<keyword evidence="1" id="KW-1133">Transmembrane helix</keyword>
<keyword evidence="3" id="KW-1185">Reference proteome</keyword>
<dbReference type="OrthoDB" id="5043642at2759"/>
<proteinExistence type="predicted"/>
<dbReference type="Proteomes" id="UP000242525">
    <property type="component" value="Unassembled WGS sequence"/>
</dbReference>
<sequence>MSIIDVYKVTLLAAGLMIWVISLWKYLSARKSPYPVPELLKDIGPVDSDFSWENEKPRPYRPFNRGPYHMTMGIKTLDHSEWLLLENTYKDITDKRKKITQNELDHTVLTRPEAKESVFETYDLCLNYMMRRYPQYFAVDEKDSSLIHNKIRNEKIHRDPSAYPDTETLIRTLAHTIEEDFLILIFDDKTEQYYLKSGSFAFPSGFDPAQKIDLSLKDIHGPVPLYKKTIEKAMDKFFRRLKIGEWVYRLNWGVQSHDELYAPDLNHASEEEVLVPLNADDVDFSDVFLRCEKQCLLRLPKTKALLFTIRTYVTPFTEIREEEDCLDLCDAIDNLPDSLAQYKKSVEWGGAVKSYLRRESNGREKSV</sequence>
<name>A0A0J9X4S9_GEOCN</name>
<keyword evidence="1" id="KW-0472">Membrane</keyword>
<accession>A0A0J9X4S9</accession>
<dbReference type="InterPro" id="IPR021848">
    <property type="entry name" value="HODM_asu-like"/>
</dbReference>
<keyword evidence="1" id="KW-0812">Transmembrane</keyword>
<evidence type="ECO:0000313" key="2">
    <source>
        <dbReference type="EMBL" id="CDO52108.1"/>
    </source>
</evidence>
<protein>
    <submittedName>
        <fullName evidence="2">Uncharacterized protein</fullName>
    </submittedName>
</protein>
<evidence type="ECO:0000256" key="1">
    <source>
        <dbReference type="SAM" id="Phobius"/>
    </source>
</evidence>
<organism evidence="2 3">
    <name type="scientific">Geotrichum candidum</name>
    <name type="common">Oospora lactis</name>
    <name type="synonym">Dipodascus geotrichum</name>
    <dbReference type="NCBI Taxonomy" id="1173061"/>
    <lineage>
        <taxon>Eukaryota</taxon>
        <taxon>Fungi</taxon>
        <taxon>Dikarya</taxon>
        <taxon>Ascomycota</taxon>
        <taxon>Saccharomycotina</taxon>
        <taxon>Dipodascomycetes</taxon>
        <taxon>Dipodascales</taxon>
        <taxon>Dipodascaceae</taxon>
        <taxon>Geotrichum</taxon>
    </lineage>
</organism>
<dbReference type="EMBL" id="CCBN010000002">
    <property type="protein sequence ID" value="CDO52108.1"/>
    <property type="molecule type" value="Genomic_DNA"/>
</dbReference>
<reference evidence="2" key="1">
    <citation type="submission" date="2014-03" db="EMBL/GenBank/DDBJ databases">
        <authorList>
            <person name="Casaregola S."/>
        </authorList>
    </citation>
    <scope>NUCLEOTIDE SEQUENCE [LARGE SCALE GENOMIC DNA]</scope>
    <source>
        <strain evidence="2">CLIB 918</strain>
    </source>
</reference>
<feature type="transmembrane region" description="Helical" evidence="1">
    <location>
        <begin position="6"/>
        <end position="24"/>
    </location>
</feature>
<dbReference type="STRING" id="1173061.A0A0J9X4S9"/>
<evidence type="ECO:0000313" key="3">
    <source>
        <dbReference type="Proteomes" id="UP000242525"/>
    </source>
</evidence>
<comment type="caution">
    <text evidence="2">The sequence shown here is derived from an EMBL/GenBank/DDBJ whole genome shotgun (WGS) entry which is preliminary data.</text>
</comment>
<gene>
    <name evidence="2" type="ORF">BN980_GECA02s05972g</name>
</gene>